<dbReference type="Proteomes" id="UP000298284">
    <property type="component" value="Unassembled WGS sequence"/>
</dbReference>
<feature type="compositionally biased region" description="Polar residues" evidence="1">
    <location>
        <begin position="363"/>
        <end position="374"/>
    </location>
</feature>
<dbReference type="RefSeq" id="WP_135529490.1">
    <property type="nucleotide sequence ID" value="NZ_SRKZ01000001.1"/>
</dbReference>
<reference evidence="2 3" key="1">
    <citation type="submission" date="2019-04" db="EMBL/GenBank/DDBJ databases">
        <authorList>
            <person name="Feng G."/>
            <person name="Zhang J."/>
            <person name="Zhu H."/>
        </authorList>
    </citation>
    <scope>NUCLEOTIDE SEQUENCE [LARGE SCALE GENOMIC DNA]</scope>
    <source>
        <strain evidence="2 3">JCM 19491</strain>
    </source>
</reference>
<dbReference type="AlphaFoldDB" id="A0A4Z0MV37"/>
<name>A0A4Z0MV37_9BACT</name>
<dbReference type="EMBL" id="SRKZ01000001">
    <property type="protein sequence ID" value="TGD83349.1"/>
    <property type="molecule type" value="Genomic_DNA"/>
</dbReference>
<comment type="caution">
    <text evidence="2">The sequence shown here is derived from an EMBL/GenBank/DDBJ whole genome shotgun (WGS) entry which is preliminary data.</text>
</comment>
<gene>
    <name evidence="2" type="ORF">EU557_06085</name>
</gene>
<proteinExistence type="predicted"/>
<protein>
    <submittedName>
        <fullName evidence="2">Uncharacterized protein</fullName>
    </submittedName>
</protein>
<evidence type="ECO:0000313" key="3">
    <source>
        <dbReference type="Proteomes" id="UP000298284"/>
    </source>
</evidence>
<feature type="region of interest" description="Disordered" evidence="1">
    <location>
        <begin position="363"/>
        <end position="386"/>
    </location>
</feature>
<evidence type="ECO:0000313" key="2">
    <source>
        <dbReference type="EMBL" id="TGD83349.1"/>
    </source>
</evidence>
<keyword evidence="3" id="KW-1185">Reference proteome</keyword>
<sequence>MTNEHATRRVSQAAGCFWLRVLLAQLVIATCFVGVVAAQAPVPNDDIEQRRVLHTNETVTSSTAGCTVQWKCVDERLTGKCIEYHNDHWFEVTPTNTGRYFINISAQRCRDTRGVQLVVLTGEPCQPKTYQLLTCASLGSQDDVFVTLEELRAGQRYLLNVDGYLHDFCSFQLTMSDKAQGVPALLPPNVASVAPTVSPLVNLQWTLPDSLASISRFRVLRREVAEFRATEQNNQPVQRTTYGAAGVAYSYQETLNKPGRYLYQVVAEGTDNQPPVLLQQRWVAYSKLMPMQRDTSLRYLRVPLGQYKTGAKLSVVATDAASGRVMGNRQIIKQKKIEQMSLLPVVLLQQQGVREVRVRITQTYGPGQPPTSDELTLLVPAPSSSQ</sequence>
<evidence type="ECO:0000256" key="1">
    <source>
        <dbReference type="SAM" id="MobiDB-lite"/>
    </source>
</evidence>
<accession>A0A4Z0MV37</accession>
<dbReference type="OrthoDB" id="875490at2"/>
<organism evidence="2 3">
    <name type="scientific">Hymenobacter wooponensis</name>
    <dbReference type="NCBI Taxonomy" id="1525360"/>
    <lineage>
        <taxon>Bacteria</taxon>
        <taxon>Pseudomonadati</taxon>
        <taxon>Bacteroidota</taxon>
        <taxon>Cytophagia</taxon>
        <taxon>Cytophagales</taxon>
        <taxon>Hymenobacteraceae</taxon>
        <taxon>Hymenobacter</taxon>
    </lineage>
</organism>